<feature type="domain" description="FP protein C-terminal" evidence="1">
    <location>
        <begin position="115"/>
        <end position="167"/>
    </location>
</feature>
<protein>
    <recommendedName>
        <fullName evidence="1">FP protein C-terminal domain-containing protein</fullName>
    </recommendedName>
</protein>
<dbReference type="AlphaFoldDB" id="A0A8D8R783"/>
<reference evidence="2" key="1">
    <citation type="submission" date="2021-05" db="EMBL/GenBank/DDBJ databases">
        <authorList>
            <person name="Alioto T."/>
            <person name="Alioto T."/>
            <person name="Gomez Garrido J."/>
        </authorList>
    </citation>
    <scope>NUCLEOTIDE SEQUENCE</scope>
</reference>
<dbReference type="EMBL" id="HBUF01131072">
    <property type="protein sequence ID" value="CAG6644175.1"/>
    <property type="molecule type" value="Transcribed_RNA"/>
</dbReference>
<evidence type="ECO:0000259" key="1">
    <source>
        <dbReference type="Pfam" id="PF25298"/>
    </source>
</evidence>
<name>A0A8D8R783_9HEMI</name>
<dbReference type="Gene3D" id="3.30.70.1820">
    <property type="entry name" value="L1 transposable element, RRM domain"/>
    <property type="match status" value="1"/>
</dbReference>
<proteinExistence type="predicted"/>
<evidence type="ECO:0000313" key="2">
    <source>
        <dbReference type="EMBL" id="CAG6644175.1"/>
    </source>
</evidence>
<dbReference type="InterPro" id="IPR057251">
    <property type="entry name" value="FP_C"/>
</dbReference>
<organism evidence="2">
    <name type="scientific">Cacopsylla melanoneura</name>
    <dbReference type="NCBI Taxonomy" id="428564"/>
    <lineage>
        <taxon>Eukaryota</taxon>
        <taxon>Metazoa</taxon>
        <taxon>Ecdysozoa</taxon>
        <taxon>Arthropoda</taxon>
        <taxon>Hexapoda</taxon>
        <taxon>Insecta</taxon>
        <taxon>Pterygota</taxon>
        <taxon>Neoptera</taxon>
        <taxon>Paraneoptera</taxon>
        <taxon>Hemiptera</taxon>
        <taxon>Sternorrhyncha</taxon>
        <taxon>Psylloidea</taxon>
        <taxon>Psyllidae</taxon>
        <taxon>Psyllinae</taxon>
        <taxon>Cacopsylla</taxon>
    </lineage>
</organism>
<sequence length="171" mass="20015">MPMKIVPGWNIEIWEFPETRGEDVVNIVTIIGRAIGVENINEGDIQVAHRVDLMNKDRGGKHRPIIVHMGSRYIRNKWLQKYRDFRRAKSSGKLSAKDISNSLPDSAVYLNEHITVKRKLLLKEAKTFAREKNIKFVWVKDGFILMKKNENDHRVQKISTADELEKYKRNF</sequence>
<dbReference type="Pfam" id="PF25298">
    <property type="entry name" value="Baculo_FP_2nd"/>
    <property type="match status" value="1"/>
</dbReference>
<accession>A0A8D8R783</accession>